<evidence type="ECO:0000256" key="2">
    <source>
        <dbReference type="ARBA" id="ARBA00022723"/>
    </source>
</evidence>
<evidence type="ECO:0000256" key="5">
    <source>
        <dbReference type="ARBA" id="ARBA00023002"/>
    </source>
</evidence>
<sequence>MWTDQFLNHSLADDFIFTVNVIPGEICDFLKSSIAEREWDLHQWYNYAENSRKSRDEKELEVLHVQDANKYVLQFVSSAIEQYTDKLGTGDVISRFNNVRFNRYKTGTLMAPHKDHIHSIFDGECKGIPVLSIIGALNDDFEGGEFICRGKVINLNKGDILIFPSCFMYPHEVREITSGTRYSFVMWGY</sequence>
<keyword evidence="4" id="KW-0223">Dioxygenase</keyword>
<dbReference type="InterPro" id="IPR006620">
    <property type="entry name" value="Pro_4_hyd_alph"/>
</dbReference>
<dbReference type="PROSITE" id="PS51471">
    <property type="entry name" value="FE2OG_OXY"/>
    <property type="match status" value="1"/>
</dbReference>
<dbReference type="InterPro" id="IPR005123">
    <property type="entry name" value="Oxoglu/Fe-dep_dioxygenase_dom"/>
</dbReference>
<dbReference type="GO" id="GO:0031418">
    <property type="term" value="F:L-ascorbic acid binding"/>
    <property type="evidence" value="ECO:0007669"/>
    <property type="project" value="UniProtKB-KW"/>
</dbReference>
<keyword evidence="2" id="KW-0479">Metal-binding</keyword>
<comment type="cofactor">
    <cofactor evidence="1">
        <name>L-ascorbate</name>
        <dbReference type="ChEBI" id="CHEBI:38290"/>
    </cofactor>
</comment>
<feature type="domain" description="Fe2OG dioxygenase" evidence="7">
    <location>
        <begin position="95"/>
        <end position="189"/>
    </location>
</feature>
<reference evidence="8 9" key="1">
    <citation type="journal article" date="2018" name="Nat. Biotechnol.">
        <title>A standardized bacterial taxonomy based on genome phylogeny substantially revises the tree of life.</title>
        <authorList>
            <person name="Parks D.H."/>
            <person name="Chuvochina M."/>
            <person name="Waite D.W."/>
            <person name="Rinke C."/>
            <person name="Skarshewski A."/>
            <person name="Chaumeil P.A."/>
            <person name="Hugenholtz P."/>
        </authorList>
    </citation>
    <scope>NUCLEOTIDE SEQUENCE [LARGE SCALE GENOMIC DNA]</scope>
    <source>
        <strain evidence="8">UBA9375</strain>
    </source>
</reference>
<proteinExistence type="predicted"/>
<accession>A0A3D3R4Y1</accession>
<evidence type="ECO:0000256" key="6">
    <source>
        <dbReference type="ARBA" id="ARBA00023004"/>
    </source>
</evidence>
<keyword evidence="5" id="KW-0560">Oxidoreductase</keyword>
<evidence type="ECO:0000313" key="8">
    <source>
        <dbReference type="EMBL" id="HCO23921.1"/>
    </source>
</evidence>
<dbReference type="Gene3D" id="2.60.120.620">
    <property type="entry name" value="q2cbj1_9rhob like domain"/>
    <property type="match status" value="1"/>
</dbReference>
<dbReference type="AlphaFoldDB" id="A0A3D3R4Y1"/>
<keyword evidence="6" id="KW-0408">Iron</keyword>
<dbReference type="Pfam" id="PF13640">
    <property type="entry name" value="2OG-FeII_Oxy_3"/>
    <property type="match status" value="1"/>
</dbReference>
<dbReference type="Proteomes" id="UP000263642">
    <property type="component" value="Unassembled WGS sequence"/>
</dbReference>
<dbReference type="SMART" id="SM00702">
    <property type="entry name" value="P4Hc"/>
    <property type="match status" value="1"/>
</dbReference>
<dbReference type="GO" id="GO:0016705">
    <property type="term" value="F:oxidoreductase activity, acting on paired donors, with incorporation or reduction of molecular oxygen"/>
    <property type="evidence" value="ECO:0007669"/>
    <property type="project" value="InterPro"/>
</dbReference>
<evidence type="ECO:0000256" key="1">
    <source>
        <dbReference type="ARBA" id="ARBA00001961"/>
    </source>
</evidence>
<keyword evidence="3" id="KW-0847">Vitamin C</keyword>
<dbReference type="InterPro" id="IPR044862">
    <property type="entry name" value="Pro_4_hyd_alph_FE2OG_OXY"/>
</dbReference>
<organism evidence="8 9">
    <name type="scientific">Gimesia maris</name>
    <dbReference type="NCBI Taxonomy" id="122"/>
    <lineage>
        <taxon>Bacteria</taxon>
        <taxon>Pseudomonadati</taxon>
        <taxon>Planctomycetota</taxon>
        <taxon>Planctomycetia</taxon>
        <taxon>Planctomycetales</taxon>
        <taxon>Planctomycetaceae</taxon>
        <taxon>Gimesia</taxon>
    </lineage>
</organism>
<comment type="caution">
    <text evidence="8">The sequence shown here is derived from an EMBL/GenBank/DDBJ whole genome shotgun (WGS) entry which is preliminary data.</text>
</comment>
<dbReference type="GO" id="GO:0051213">
    <property type="term" value="F:dioxygenase activity"/>
    <property type="evidence" value="ECO:0007669"/>
    <property type="project" value="UniProtKB-KW"/>
</dbReference>
<dbReference type="GO" id="GO:0005506">
    <property type="term" value="F:iron ion binding"/>
    <property type="evidence" value="ECO:0007669"/>
    <property type="project" value="InterPro"/>
</dbReference>
<evidence type="ECO:0000259" key="7">
    <source>
        <dbReference type="PROSITE" id="PS51471"/>
    </source>
</evidence>
<evidence type="ECO:0000256" key="4">
    <source>
        <dbReference type="ARBA" id="ARBA00022964"/>
    </source>
</evidence>
<evidence type="ECO:0000256" key="3">
    <source>
        <dbReference type="ARBA" id="ARBA00022896"/>
    </source>
</evidence>
<protein>
    <recommendedName>
        <fullName evidence="7">Fe2OG dioxygenase domain-containing protein</fullName>
    </recommendedName>
</protein>
<gene>
    <name evidence="8" type="ORF">DIT97_13045</name>
</gene>
<evidence type="ECO:0000313" key="9">
    <source>
        <dbReference type="Proteomes" id="UP000263642"/>
    </source>
</evidence>
<name>A0A3D3R4Y1_9PLAN</name>
<dbReference type="EMBL" id="DQAY01000074">
    <property type="protein sequence ID" value="HCO23921.1"/>
    <property type="molecule type" value="Genomic_DNA"/>
</dbReference>